<dbReference type="SUPFAM" id="SSF53254">
    <property type="entry name" value="Phosphoglycerate mutase-like"/>
    <property type="match status" value="1"/>
</dbReference>
<dbReference type="InterPro" id="IPR013078">
    <property type="entry name" value="His_Pase_superF_clade-1"/>
</dbReference>
<dbReference type="Proteomes" id="UP000306985">
    <property type="component" value="Unassembled WGS sequence"/>
</dbReference>
<dbReference type="SMART" id="SM00855">
    <property type="entry name" value="PGAM"/>
    <property type="match status" value="1"/>
</dbReference>
<reference evidence="1 2" key="1">
    <citation type="submission" date="2019-05" db="EMBL/GenBank/DDBJ databases">
        <title>Nakamurella sp. N5BH11, whole genome shotgun sequence.</title>
        <authorList>
            <person name="Tuo L."/>
        </authorList>
    </citation>
    <scope>NUCLEOTIDE SEQUENCE [LARGE SCALE GENOMIC DNA]</scope>
    <source>
        <strain evidence="1 2">N5BH11</strain>
    </source>
</reference>
<dbReference type="Pfam" id="PF00300">
    <property type="entry name" value="His_Phos_1"/>
    <property type="match status" value="1"/>
</dbReference>
<dbReference type="Gene3D" id="3.40.50.1240">
    <property type="entry name" value="Phosphoglycerate mutase-like"/>
    <property type="match status" value="1"/>
</dbReference>
<dbReference type="CDD" id="cd07067">
    <property type="entry name" value="HP_PGM_like"/>
    <property type="match status" value="1"/>
</dbReference>
<sequence length="234" mass="25357">MSADPGREVVVHLVRHGKVHNPDDLLYGCLPGYRLAASGRAMADAVASALYRSPVATAGPDDPPGHRIGYLAASPLQRAQETAAPLARMLDRSVATDDRLIEAGNAFEGTKVALNRATLLDPRTWSRMRNPFTPSWGEPYLQIAHRMLAAVYAAVDAVEQAPGAREAVLVSHQLPIVTVRRYLLGQHLWHDPRKRQCSVASVSSLTFVDGVFARLDYTEPAGHIAAVNDPEGVQ</sequence>
<dbReference type="RefSeq" id="WP_137450233.1">
    <property type="nucleotide sequence ID" value="NZ_SZZH01000003.1"/>
</dbReference>
<dbReference type="AlphaFoldDB" id="A0A4U6QET6"/>
<proteinExistence type="predicted"/>
<organism evidence="1 2">
    <name type="scientific">Nakamurella flava</name>
    <dbReference type="NCBI Taxonomy" id="2576308"/>
    <lineage>
        <taxon>Bacteria</taxon>
        <taxon>Bacillati</taxon>
        <taxon>Actinomycetota</taxon>
        <taxon>Actinomycetes</taxon>
        <taxon>Nakamurellales</taxon>
        <taxon>Nakamurellaceae</taxon>
        <taxon>Nakamurella</taxon>
    </lineage>
</organism>
<gene>
    <name evidence="1" type="ORF">FDO65_13595</name>
</gene>
<dbReference type="EMBL" id="SZZH01000003">
    <property type="protein sequence ID" value="TKV58571.1"/>
    <property type="molecule type" value="Genomic_DNA"/>
</dbReference>
<evidence type="ECO:0000313" key="2">
    <source>
        <dbReference type="Proteomes" id="UP000306985"/>
    </source>
</evidence>
<comment type="caution">
    <text evidence="1">The sequence shown here is derived from an EMBL/GenBank/DDBJ whole genome shotgun (WGS) entry which is preliminary data.</text>
</comment>
<dbReference type="OrthoDB" id="3215466at2"/>
<dbReference type="InterPro" id="IPR029033">
    <property type="entry name" value="His_PPase_superfam"/>
</dbReference>
<accession>A0A4U6QET6</accession>
<keyword evidence="2" id="KW-1185">Reference proteome</keyword>
<evidence type="ECO:0000313" key="1">
    <source>
        <dbReference type="EMBL" id="TKV58571.1"/>
    </source>
</evidence>
<protein>
    <submittedName>
        <fullName evidence="1">Histidine phosphatase family protein</fullName>
    </submittedName>
</protein>
<name>A0A4U6QET6_9ACTN</name>